<proteinExistence type="predicted"/>
<reference evidence="1 2" key="1">
    <citation type="submission" date="2015-09" db="EMBL/GenBank/DDBJ databases">
        <authorList>
            <consortium name="Pathogen Informatics"/>
        </authorList>
    </citation>
    <scope>NUCLEOTIDE SEQUENCE [LARGE SCALE GENOMIC DNA]</scope>
    <source>
        <strain evidence="1 2">2789STDY5608838</strain>
    </source>
</reference>
<dbReference type="EMBL" id="CYZA01000006">
    <property type="protein sequence ID" value="CUN83263.1"/>
    <property type="molecule type" value="Genomic_DNA"/>
</dbReference>
<evidence type="ECO:0000313" key="1">
    <source>
        <dbReference type="EMBL" id="CUN83263.1"/>
    </source>
</evidence>
<organism evidence="1 2">
    <name type="scientific">Blautia obeum</name>
    <dbReference type="NCBI Taxonomy" id="40520"/>
    <lineage>
        <taxon>Bacteria</taxon>
        <taxon>Bacillati</taxon>
        <taxon>Bacillota</taxon>
        <taxon>Clostridia</taxon>
        <taxon>Lachnospirales</taxon>
        <taxon>Lachnospiraceae</taxon>
        <taxon>Blautia</taxon>
    </lineage>
</organism>
<protein>
    <submittedName>
        <fullName evidence="1">Uncharacterized protein</fullName>
    </submittedName>
</protein>
<dbReference type="AlphaFoldDB" id="A0A174A525"/>
<evidence type="ECO:0000313" key="2">
    <source>
        <dbReference type="Proteomes" id="UP000095447"/>
    </source>
</evidence>
<dbReference type="RefSeq" id="WP_055053198.1">
    <property type="nucleotide sequence ID" value="NZ_CYZA01000006.1"/>
</dbReference>
<name>A0A174A525_9FIRM</name>
<dbReference type="Proteomes" id="UP000095447">
    <property type="component" value="Unassembled WGS sequence"/>
</dbReference>
<accession>A0A174A525</accession>
<gene>
    <name evidence="1" type="ORF">ERS852395_01450</name>
</gene>
<sequence>MKVGDKVIVDPRLHGCIWCIPVEEVKGKIMTIISINNPRGFEAYCCVKESGYIFKLDMFIPAEGTLFLAIHERRQYEERR</sequence>